<keyword evidence="1" id="KW-0812">Transmembrane</keyword>
<evidence type="ECO:0000313" key="2">
    <source>
        <dbReference type="EMBL" id="MFL0197603.1"/>
    </source>
</evidence>
<dbReference type="EMBL" id="JBJHZX010000033">
    <property type="protein sequence ID" value="MFL0197603.1"/>
    <property type="molecule type" value="Genomic_DNA"/>
</dbReference>
<keyword evidence="1" id="KW-1133">Transmembrane helix</keyword>
<dbReference type="Proteomes" id="UP001623660">
    <property type="component" value="Unassembled WGS sequence"/>
</dbReference>
<accession>A0ABW8SR22</accession>
<proteinExistence type="predicted"/>
<name>A0ABW8SR22_9CLOT</name>
<evidence type="ECO:0000256" key="1">
    <source>
        <dbReference type="SAM" id="Phobius"/>
    </source>
</evidence>
<evidence type="ECO:0000313" key="3">
    <source>
        <dbReference type="Proteomes" id="UP001623660"/>
    </source>
</evidence>
<gene>
    <name evidence="2" type="ORF">ACJDU8_18830</name>
</gene>
<organism evidence="2 3">
    <name type="scientific">Candidatus Clostridium eludens</name>
    <dbReference type="NCBI Taxonomy" id="3381663"/>
    <lineage>
        <taxon>Bacteria</taxon>
        <taxon>Bacillati</taxon>
        <taxon>Bacillota</taxon>
        <taxon>Clostridia</taxon>
        <taxon>Eubacteriales</taxon>
        <taxon>Clostridiaceae</taxon>
        <taxon>Clostridium</taxon>
    </lineage>
</organism>
<protein>
    <submittedName>
        <fullName evidence="2">Uncharacterized protein</fullName>
    </submittedName>
</protein>
<keyword evidence="1" id="KW-0472">Membrane</keyword>
<dbReference type="RefSeq" id="WP_406793708.1">
    <property type="nucleotide sequence ID" value="NZ_JBJHZX010000033.1"/>
</dbReference>
<feature type="transmembrane region" description="Helical" evidence="1">
    <location>
        <begin position="12"/>
        <end position="32"/>
    </location>
</feature>
<keyword evidence="3" id="KW-1185">Reference proteome</keyword>
<sequence length="120" mass="13953">MTSYYENPELKRSSCIILILAILFMVINFFILNRGYERVKKDYINSNAALLGKIVRIHPELKDEVVPIITKGSSQKDVEFGRGILSSYDYKDNLNIDLLPELKEDYSNLNKYIIFFMGCF</sequence>
<comment type="caution">
    <text evidence="2">The sequence shown here is derived from an EMBL/GenBank/DDBJ whole genome shotgun (WGS) entry which is preliminary data.</text>
</comment>
<reference evidence="2 3" key="1">
    <citation type="submission" date="2024-11" db="EMBL/GenBank/DDBJ databases">
        <authorList>
            <person name="Heng Y.C."/>
            <person name="Lim A.C.H."/>
            <person name="Lee J.K.Y."/>
            <person name="Kittelmann S."/>
        </authorList>
    </citation>
    <scope>NUCLEOTIDE SEQUENCE [LARGE SCALE GENOMIC DNA]</scope>
    <source>
        <strain evidence="2 3">WILCCON 0269</strain>
    </source>
</reference>